<protein>
    <recommendedName>
        <fullName evidence="4">Lipoprotein</fullName>
    </recommendedName>
</protein>
<name>F9RUP8_9VIBR</name>
<proteinExistence type="predicted"/>
<dbReference type="eggNOG" id="ENOG5031NZU">
    <property type="taxonomic scope" value="Bacteria"/>
</dbReference>
<evidence type="ECO:0000313" key="2">
    <source>
        <dbReference type="EMBL" id="EGU30199.1"/>
    </source>
</evidence>
<feature type="chain" id="PRO_5003393514" description="Lipoprotein" evidence="1">
    <location>
        <begin position="26"/>
        <end position="356"/>
    </location>
</feature>
<accession>F9RUP8</accession>
<gene>
    <name evidence="2" type="ORF">VIS19158_22728</name>
</gene>
<dbReference type="AlphaFoldDB" id="F9RUP8"/>
<feature type="non-terminal residue" evidence="2">
    <location>
        <position position="356"/>
    </location>
</feature>
<comment type="caution">
    <text evidence="2">The sequence shown here is derived from an EMBL/GenBank/DDBJ whole genome shotgun (WGS) entry which is preliminary data.</text>
</comment>
<sequence length="356" mass="40443">MKLHCKLLVKLCSSIFLLLSITACGPNPQDDIPLFESYIEDNINKKSDDPYISSSVKPEDDLYEFLMKLQHGTGYGDLLEPLIEQGNTDAMVWRARISASNLELRPKILGLLYRAMQAGNPFAALALSNGGEECWLFGKGSLSSQVGQSIGEEIPTGIETCSEENWLTAQQGFKELAEKGDLRAQYYLLKRQHIDNPGETRESRDHHVNEVIRFAEEYYYQPLMDYVETILVKETPSSQLKAESEELELLSVNLLTIAANHNYIPAIKMLIEYNYEKIDKHDPIFESGIALGSVGSIQWQMLIFAKAGQDSDYTQAELYYLSKIHSELSDDDYFLFRYFKEGSISVMDKEKIDEKV</sequence>
<dbReference type="PROSITE" id="PS51257">
    <property type="entry name" value="PROKAR_LIPOPROTEIN"/>
    <property type="match status" value="1"/>
</dbReference>
<organism evidence="2 3">
    <name type="scientific">Vibrio scophthalmi LMG 19158</name>
    <dbReference type="NCBI Taxonomy" id="870967"/>
    <lineage>
        <taxon>Bacteria</taxon>
        <taxon>Pseudomonadati</taxon>
        <taxon>Pseudomonadota</taxon>
        <taxon>Gammaproteobacteria</taxon>
        <taxon>Vibrionales</taxon>
        <taxon>Vibrionaceae</taxon>
        <taxon>Vibrio</taxon>
    </lineage>
</organism>
<dbReference type="EMBL" id="AFWE01000219">
    <property type="protein sequence ID" value="EGU30199.1"/>
    <property type="molecule type" value="Genomic_DNA"/>
</dbReference>
<feature type="signal peptide" evidence="1">
    <location>
        <begin position="1"/>
        <end position="25"/>
    </location>
</feature>
<keyword evidence="1" id="KW-0732">Signal</keyword>
<dbReference type="RefSeq" id="WP_005599517.1">
    <property type="nucleotide sequence ID" value="NZ_AFWE01000219.1"/>
</dbReference>
<evidence type="ECO:0008006" key="4">
    <source>
        <dbReference type="Google" id="ProtNLM"/>
    </source>
</evidence>
<reference evidence="2 3" key="1">
    <citation type="journal article" date="2012" name="Int. J. Syst. Evol. Microbiol.">
        <title>Vibrio caribbeanicus sp. nov., isolated from the marine sponge Scleritoderma cyanea.</title>
        <authorList>
            <person name="Hoffmann M."/>
            <person name="Monday S.R."/>
            <person name="Allard M.W."/>
            <person name="Strain E.A."/>
            <person name="Whittaker P."/>
            <person name="Naum M."/>
            <person name="McCarthy P.J."/>
            <person name="Lopez J.V."/>
            <person name="Fischer M."/>
            <person name="Brown E.W."/>
        </authorList>
    </citation>
    <scope>NUCLEOTIDE SEQUENCE [LARGE SCALE GENOMIC DNA]</scope>
    <source>
        <strain evidence="2 3">LMG 19158</strain>
    </source>
</reference>
<dbReference type="Proteomes" id="UP000004349">
    <property type="component" value="Unassembled WGS sequence"/>
</dbReference>
<evidence type="ECO:0000313" key="3">
    <source>
        <dbReference type="Proteomes" id="UP000004349"/>
    </source>
</evidence>
<evidence type="ECO:0000256" key="1">
    <source>
        <dbReference type="SAM" id="SignalP"/>
    </source>
</evidence>